<dbReference type="NCBIfam" id="TIGR04316">
    <property type="entry name" value="dhbA_paeA"/>
    <property type="match status" value="1"/>
</dbReference>
<reference evidence="4 5" key="1">
    <citation type="submission" date="2018-08" db="EMBL/GenBank/DDBJ databases">
        <title>Vibrio harveyi strains pathogenic to white snook Centropomus viridis Lockington (1877) and potential probiotic bacteria.</title>
        <authorList>
            <person name="Soto-Rodriguez S."/>
            <person name="Gomez-Gil B."/>
            <person name="Lozano-Olvera R."/>
        </authorList>
    </citation>
    <scope>NUCLEOTIDE SEQUENCE [LARGE SCALE GENOMIC DNA]</scope>
    <source>
        <strain evidence="4 5">CAIM 1508</strain>
    </source>
</reference>
<evidence type="ECO:0000256" key="1">
    <source>
        <dbReference type="ARBA" id="ARBA00006484"/>
    </source>
</evidence>
<dbReference type="PANTHER" id="PTHR24321:SF13">
    <property type="entry name" value="2,3-DIHYDRO-2,3-DIHYDROXYBENZOATE DEHYDROGENASE"/>
    <property type="match status" value="1"/>
</dbReference>
<evidence type="ECO:0000256" key="3">
    <source>
        <dbReference type="NCBIfam" id="TIGR04316"/>
    </source>
</evidence>
<dbReference type="EC" id="1.3.1.28" evidence="3"/>
<organism evidence="4 5">
    <name type="scientific">Vibrio harveyi</name>
    <name type="common">Beneckea harveyi</name>
    <dbReference type="NCBI Taxonomy" id="669"/>
    <lineage>
        <taxon>Bacteria</taxon>
        <taxon>Pseudomonadati</taxon>
        <taxon>Pseudomonadota</taxon>
        <taxon>Gammaproteobacteria</taxon>
        <taxon>Vibrionales</taxon>
        <taxon>Vibrionaceae</taxon>
        <taxon>Vibrio</taxon>
    </lineage>
</organism>
<proteinExistence type="inferred from homology"/>
<gene>
    <name evidence="4" type="ORF">DS957_004295</name>
</gene>
<dbReference type="PANTHER" id="PTHR24321">
    <property type="entry name" value="DEHYDROGENASES, SHORT CHAIN"/>
    <property type="match status" value="1"/>
</dbReference>
<name>A0A8B3DSX7_VIBHA</name>
<dbReference type="Pfam" id="PF00106">
    <property type="entry name" value="adh_short"/>
    <property type="match status" value="1"/>
</dbReference>
<dbReference type="EMBL" id="QOUW02000008">
    <property type="protein sequence ID" value="RIW17749.1"/>
    <property type="molecule type" value="Genomic_DNA"/>
</dbReference>
<comment type="caution">
    <text evidence="4">The sequence shown here is derived from an EMBL/GenBank/DDBJ whole genome shotgun (WGS) entry which is preliminary data.</text>
</comment>
<dbReference type="PRINTS" id="PR01397">
    <property type="entry name" value="DHBDHDRGNASE"/>
</dbReference>
<dbReference type="GO" id="GO:0019290">
    <property type="term" value="P:siderophore biosynthetic process"/>
    <property type="evidence" value="ECO:0007669"/>
    <property type="project" value="InterPro"/>
</dbReference>
<keyword evidence="2 4" id="KW-0560">Oxidoreductase</keyword>
<dbReference type="AlphaFoldDB" id="A0A8B3DSX7"/>
<protein>
    <recommendedName>
        <fullName evidence="3">2,3-dihydro-2,3-dihydroxybenzoate dehydrogenase</fullName>
        <ecNumber evidence="3">1.3.1.28</ecNumber>
    </recommendedName>
</protein>
<dbReference type="RefSeq" id="WP_009696055.1">
    <property type="nucleotide sequence ID" value="NZ_BBKY01000073.1"/>
</dbReference>
<sequence length="263" mass="28431">MSENNTEFKSKLCLVTGAGQGIGLACAKSLLEQGATVIACDITQALLEEFKQSLPKKQQARTLLLPFDLANTTAVQYACHYLAQDKLIPDYVITCAGALHLGSVLELPPEALIKTLDVNLKGTMLLTQQLAKLLVQNNKKGAIVAVGSNAADTPRVNMSAYCSSKAGLHMWMQCLGLELAAYGIRCNIVSPGSTRTPMQEQMWNESYGERETIQGNLASHRIGIPLNKIAETKDITNAIEFLLSEKAGHITMHDLRVDGGATF</sequence>
<dbReference type="InterPro" id="IPR020904">
    <property type="entry name" value="Sc_DH/Rdtase_CS"/>
</dbReference>
<dbReference type="GO" id="GO:0008667">
    <property type="term" value="F:2,3-dihydro-2,3-dihydroxybenzoate dehydrogenase activity"/>
    <property type="evidence" value="ECO:0007669"/>
    <property type="project" value="UniProtKB-UniRule"/>
</dbReference>
<dbReference type="PROSITE" id="PS00061">
    <property type="entry name" value="ADH_SHORT"/>
    <property type="match status" value="1"/>
</dbReference>
<dbReference type="InterPro" id="IPR002347">
    <property type="entry name" value="SDR_fam"/>
</dbReference>
<dbReference type="FunFam" id="3.40.50.720:FF:000084">
    <property type="entry name" value="Short-chain dehydrogenase reductase"/>
    <property type="match status" value="1"/>
</dbReference>
<evidence type="ECO:0000256" key="2">
    <source>
        <dbReference type="ARBA" id="ARBA00023002"/>
    </source>
</evidence>
<dbReference type="InterPro" id="IPR003560">
    <property type="entry name" value="DHB_DH"/>
</dbReference>
<dbReference type="Proteomes" id="UP000253437">
    <property type="component" value="Unassembled WGS sequence"/>
</dbReference>
<evidence type="ECO:0000313" key="4">
    <source>
        <dbReference type="EMBL" id="RIW17749.1"/>
    </source>
</evidence>
<evidence type="ECO:0000313" key="5">
    <source>
        <dbReference type="Proteomes" id="UP000253437"/>
    </source>
</evidence>
<dbReference type="SUPFAM" id="SSF51735">
    <property type="entry name" value="NAD(P)-binding Rossmann-fold domains"/>
    <property type="match status" value="1"/>
</dbReference>
<dbReference type="Gene3D" id="3.40.50.720">
    <property type="entry name" value="NAD(P)-binding Rossmann-like Domain"/>
    <property type="match status" value="1"/>
</dbReference>
<accession>A0A8B3DSX7</accession>
<dbReference type="InterPro" id="IPR036291">
    <property type="entry name" value="NAD(P)-bd_dom_sf"/>
</dbReference>
<comment type="similarity">
    <text evidence="1">Belongs to the short-chain dehydrogenases/reductases (SDR) family.</text>
</comment>
<dbReference type="GeneID" id="83582491"/>